<dbReference type="AlphaFoldDB" id="A0A368F9K0"/>
<name>A0A368F9K0_ANCCA</name>
<keyword evidence="2" id="KW-1185">Reference proteome</keyword>
<dbReference type="STRING" id="29170.A0A368F9K0"/>
<sequence>MKYNRVWNAKGTPHNLDLLIHDVLIRSLVTPKLPHDDIEFIRSLDLPIAWRKTLGSVTPSILLGCDQLWSFVRNDKPAIALPSGMHISPTKLGT</sequence>
<comment type="caution">
    <text evidence="1">The sequence shown here is derived from an EMBL/GenBank/DDBJ whole genome shotgun (WGS) entry which is preliminary data.</text>
</comment>
<protein>
    <submittedName>
        <fullName evidence="1">Uncharacterized protein</fullName>
    </submittedName>
</protein>
<dbReference type="EMBL" id="JOJR01003682">
    <property type="protein sequence ID" value="RCN27689.1"/>
    <property type="molecule type" value="Genomic_DNA"/>
</dbReference>
<gene>
    <name evidence="1" type="ORF">ANCCAN_26577</name>
</gene>
<proteinExistence type="predicted"/>
<organism evidence="1 2">
    <name type="scientific">Ancylostoma caninum</name>
    <name type="common">Dog hookworm</name>
    <dbReference type="NCBI Taxonomy" id="29170"/>
    <lineage>
        <taxon>Eukaryota</taxon>
        <taxon>Metazoa</taxon>
        <taxon>Ecdysozoa</taxon>
        <taxon>Nematoda</taxon>
        <taxon>Chromadorea</taxon>
        <taxon>Rhabditida</taxon>
        <taxon>Rhabditina</taxon>
        <taxon>Rhabditomorpha</taxon>
        <taxon>Strongyloidea</taxon>
        <taxon>Ancylostomatidae</taxon>
        <taxon>Ancylostomatinae</taxon>
        <taxon>Ancylostoma</taxon>
    </lineage>
</organism>
<evidence type="ECO:0000313" key="1">
    <source>
        <dbReference type="EMBL" id="RCN27689.1"/>
    </source>
</evidence>
<accession>A0A368F9K0</accession>
<dbReference type="OrthoDB" id="5861729at2759"/>
<dbReference type="Proteomes" id="UP000252519">
    <property type="component" value="Unassembled WGS sequence"/>
</dbReference>
<reference evidence="1 2" key="1">
    <citation type="submission" date="2014-10" db="EMBL/GenBank/DDBJ databases">
        <title>Draft genome of the hookworm Ancylostoma caninum.</title>
        <authorList>
            <person name="Mitreva M."/>
        </authorList>
    </citation>
    <scope>NUCLEOTIDE SEQUENCE [LARGE SCALE GENOMIC DNA]</scope>
    <source>
        <strain evidence="1 2">Baltimore</strain>
    </source>
</reference>
<evidence type="ECO:0000313" key="2">
    <source>
        <dbReference type="Proteomes" id="UP000252519"/>
    </source>
</evidence>